<evidence type="ECO:0000256" key="6">
    <source>
        <dbReference type="ARBA" id="ARBA00022617"/>
    </source>
</evidence>
<dbReference type="GO" id="GO:0005576">
    <property type="term" value="C:extracellular region"/>
    <property type="evidence" value="ECO:0007669"/>
    <property type="project" value="UniProtKB-SubCell"/>
</dbReference>
<evidence type="ECO:0000313" key="21">
    <source>
        <dbReference type="Proteomes" id="UP001140562"/>
    </source>
</evidence>
<feature type="chain" id="PRO_5040756930" description="CFEM domain-containing protein" evidence="18">
    <location>
        <begin position="19"/>
        <end position="211"/>
    </location>
</feature>
<keyword evidence="12" id="KW-0472">Membrane</keyword>
<evidence type="ECO:0000256" key="18">
    <source>
        <dbReference type="SAM" id="SignalP"/>
    </source>
</evidence>
<dbReference type="EMBL" id="JAPEUV010000009">
    <property type="protein sequence ID" value="KAJ4341842.1"/>
    <property type="molecule type" value="Genomic_DNA"/>
</dbReference>
<dbReference type="GO" id="GO:0005840">
    <property type="term" value="C:ribosome"/>
    <property type="evidence" value="ECO:0007669"/>
    <property type="project" value="UniProtKB-KW"/>
</dbReference>
<dbReference type="GO" id="GO:0098552">
    <property type="term" value="C:side of membrane"/>
    <property type="evidence" value="ECO:0007669"/>
    <property type="project" value="UniProtKB-KW"/>
</dbReference>
<comment type="caution">
    <text evidence="20">The sequence shown here is derived from an EMBL/GenBank/DDBJ whole genome shotgun (WGS) entry which is preliminary data.</text>
</comment>
<gene>
    <name evidence="20" type="ORF">N0V87_001507</name>
</gene>
<reference evidence="20" key="1">
    <citation type="submission" date="2022-10" db="EMBL/GenBank/DDBJ databases">
        <title>Tapping the CABI collections for fungal endophytes: first genome assemblies for Collariella, Neodidymelliopsis, Ascochyta clinopodiicola, Didymella pomorum, Didymosphaeria variabile, Neocosmospora piperis and Neocucurbitaria cava.</title>
        <authorList>
            <person name="Hill R."/>
        </authorList>
    </citation>
    <scope>NUCLEOTIDE SEQUENCE</scope>
    <source>
        <strain evidence="20">IMI 360193</strain>
    </source>
</reference>
<keyword evidence="15" id="KW-0687">Ribonucleoprotein</keyword>
<feature type="signal peptide" evidence="18">
    <location>
        <begin position="1"/>
        <end position="18"/>
    </location>
</feature>
<keyword evidence="4" id="KW-1003">Cell membrane</keyword>
<keyword evidence="9 18" id="KW-0732">Signal</keyword>
<evidence type="ECO:0000256" key="1">
    <source>
        <dbReference type="ARBA" id="ARBA00004609"/>
    </source>
</evidence>
<feature type="domain" description="CFEM" evidence="19">
    <location>
        <begin position="1"/>
        <end position="111"/>
    </location>
</feature>
<keyword evidence="14" id="KW-0325">Glycoprotein</keyword>
<evidence type="ECO:0000256" key="11">
    <source>
        <dbReference type="ARBA" id="ARBA00023004"/>
    </source>
</evidence>
<evidence type="ECO:0000256" key="2">
    <source>
        <dbReference type="ARBA" id="ARBA00004613"/>
    </source>
</evidence>
<keyword evidence="6 17" id="KW-0349">Heme</keyword>
<dbReference type="GO" id="GO:0046872">
    <property type="term" value="F:metal ion binding"/>
    <property type="evidence" value="ECO:0007669"/>
    <property type="project" value="UniProtKB-UniRule"/>
</dbReference>
<dbReference type="PANTHER" id="PTHR37928:SF2">
    <property type="entry name" value="GPI ANCHORED CFEM DOMAIN PROTEIN (AFU_ORTHOLOGUE AFUA_6G10580)"/>
    <property type="match status" value="1"/>
</dbReference>
<evidence type="ECO:0000256" key="7">
    <source>
        <dbReference type="ARBA" id="ARBA00022622"/>
    </source>
</evidence>
<keyword evidence="8 17" id="KW-0479">Metal-binding</keyword>
<sequence length="211" mass="19428">MKSFALTSIIALATVASAQLDNIPSCALNCFIGPLTSDGCSGLTDFACHCKQGAKLLSSVQPCVQGACKAEDQATTISAVESTCKQAGVPIEIPNASSAVASATSAAASAASSAGGAASSAVESATSAAASKASSAASAASSAASAASSAVESAASKVSSALASVTSAAGSAASSGAAAASSSVSQFTGGAAQATQAAGLLGAAALAILAL</sequence>
<dbReference type="PANTHER" id="PTHR37928">
    <property type="entry name" value="CFEM DOMAIN PROTEIN (AFU_ORTHOLOGUE AFUA_6G14090)"/>
    <property type="match status" value="1"/>
</dbReference>
<evidence type="ECO:0000256" key="16">
    <source>
        <dbReference type="ARBA" id="ARBA00023288"/>
    </source>
</evidence>
<keyword evidence="21" id="KW-1185">Reference proteome</keyword>
<proteinExistence type="inferred from homology"/>
<keyword evidence="10" id="KW-0689">Ribosomal protein</keyword>
<dbReference type="PRINTS" id="PR00456">
    <property type="entry name" value="RIBOSOMALP2"/>
</dbReference>
<comment type="subcellular location">
    <subcellularLocation>
        <location evidence="1">Cell membrane</location>
        <topology evidence="1">Lipid-anchor</topology>
        <topology evidence="1">GPI-anchor</topology>
    </subcellularLocation>
    <subcellularLocation>
        <location evidence="2">Secreted</location>
    </subcellularLocation>
</comment>
<name>A0A9W9C2P8_9PLEO</name>
<dbReference type="Pfam" id="PF05730">
    <property type="entry name" value="CFEM"/>
    <property type="match status" value="1"/>
</dbReference>
<evidence type="ECO:0000259" key="19">
    <source>
        <dbReference type="PROSITE" id="PS52012"/>
    </source>
</evidence>
<evidence type="ECO:0000256" key="5">
    <source>
        <dbReference type="ARBA" id="ARBA00022525"/>
    </source>
</evidence>
<keyword evidence="5" id="KW-0964">Secreted</keyword>
<dbReference type="InterPro" id="IPR008427">
    <property type="entry name" value="Extracellular_membr_CFEM_dom"/>
</dbReference>
<keyword evidence="7" id="KW-0336">GPI-anchor</keyword>
<evidence type="ECO:0000256" key="13">
    <source>
        <dbReference type="ARBA" id="ARBA00023157"/>
    </source>
</evidence>
<evidence type="ECO:0000256" key="15">
    <source>
        <dbReference type="ARBA" id="ARBA00023274"/>
    </source>
</evidence>
<dbReference type="GO" id="GO:0006412">
    <property type="term" value="P:translation"/>
    <property type="evidence" value="ECO:0007669"/>
    <property type="project" value="InterPro"/>
</dbReference>
<dbReference type="GO" id="GO:0003735">
    <property type="term" value="F:structural constituent of ribosome"/>
    <property type="evidence" value="ECO:0007669"/>
    <property type="project" value="InterPro"/>
</dbReference>
<evidence type="ECO:0000256" key="14">
    <source>
        <dbReference type="ARBA" id="ARBA00023180"/>
    </source>
</evidence>
<dbReference type="PROSITE" id="PS52012">
    <property type="entry name" value="CFEM"/>
    <property type="match status" value="1"/>
</dbReference>
<protein>
    <recommendedName>
        <fullName evidence="19">CFEM domain-containing protein</fullName>
    </recommendedName>
</protein>
<evidence type="ECO:0000256" key="10">
    <source>
        <dbReference type="ARBA" id="ARBA00022980"/>
    </source>
</evidence>
<dbReference type="GO" id="GO:1990904">
    <property type="term" value="C:ribonucleoprotein complex"/>
    <property type="evidence" value="ECO:0007669"/>
    <property type="project" value="UniProtKB-KW"/>
</dbReference>
<evidence type="ECO:0000256" key="9">
    <source>
        <dbReference type="ARBA" id="ARBA00022729"/>
    </source>
</evidence>
<dbReference type="SMART" id="SM00747">
    <property type="entry name" value="CFEM"/>
    <property type="match status" value="1"/>
</dbReference>
<evidence type="ECO:0000256" key="8">
    <source>
        <dbReference type="ARBA" id="ARBA00022723"/>
    </source>
</evidence>
<keyword evidence="16" id="KW-0449">Lipoprotein</keyword>
<keyword evidence="13" id="KW-1015">Disulfide bond</keyword>
<comment type="similarity">
    <text evidence="3">Belongs to the RBT5 family.</text>
</comment>
<comment type="caution">
    <text evidence="17">Lacks conserved residue(s) required for the propagation of feature annotation.</text>
</comment>
<organism evidence="20 21">
    <name type="scientific">Didymella glomerata</name>
    <dbReference type="NCBI Taxonomy" id="749621"/>
    <lineage>
        <taxon>Eukaryota</taxon>
        <taxon>Fungi</taxon>
        <taxon>Dikarya</taxon>
        <taxon>Ascomycota</taxon>
        <taxon>Pezizomycotina</taxon>
        <taxon>Dothideomycetes</taxon>
        <taxon>Pleosporomycetidae</taxon>
        <taxon>Pleosporales</taxon>
        <taxon>Pleosporineae</taxon>
        <taxon>Didymellaceae</taxon>
        <taxon>Didymella</taxon>
    </lineage>
</organism>
<dbReference type="Proteomes" id="UP001140562">
    <property type="component" value="Unassembled WGS sequence"/>
</dbReference>
<dbReference type="GO" id="GO:0005886">
    <property type="term" value="C:plasma membrane"/>
    <property type="evidence" value="ECO:0007669"/>
    <property type="project" value="UniProtKB-SubCell"/>
</dbReference>
<dbReference type="OrthoDB" id="3767534at2759"/>
<dbReference type="AlphaFoldDB" id="A0A9W9C2P8"/>
<evidence type="ECO:0000256" key="12">
    <source>
        <dbReference type="ARBA" id="ARBA00023136"/>
    </source>
</evidence>
<evidence type="ECO:0000256" key="4">
    <source>
        <dbReference type="ARBA" id="ARBA00022475"/>
    </source>
</evidence>
<evidence type="ECO:0000256" key="17">
    <source>
        <dbReference type="PROSITE-ProRule" id="PRU01356"/>
    </source>
</evidence>
<dbReference type="InterPro" id="IPR001859">
    <property type="entry name" value="Ribosomal_P1/P2_euk"/>
</dbReference>
<keyword evidence="11 17" id="KW-0408">Iron</keyword>
<evidence type="ECO:0000313" key="20">
    <source>
        <dbReference type="EMBL" id="KAJ4341842.1"/>
    </source>
</evidence>
<accession>A0A9W9C2P8</accession>
<feature type="binding site" description="axial binding residue" evidence="17">
    <location>
        <position position="45"/>
    </location>
    <ligand>
        <name>heme</name>
        <dbReference type="ChEBI" id="CHEBI:30413"/>
    </ligand>
    <ligandPart>
        <name>Fe</name>
        <dbReference type="ChEBI" id="CHEBI:18248"/>
    </ligandPart>
</feature>
<evidence type="ECO:0000256" key="3">
    <source>
        <dbReference type="ARBA" id="ARBA00010031"/>
    </source>
</evidence>
<dbReference type="InterPro" id="IPR051735">
    <property type="entry name" value="CFEM_domain"/>
</dbReference>